<dbReference type="PIRSF" id="PIRSF008153">
    <property type="entry name" value="FMR1_interacting"/>
    <property type="match status" value="1"/>
</dbReference>
<accession>A0ABR2K425</accession>
<protein>
    <recommendedName>
        <fullName evidence="2">CYRIA/CYRIB Rac1 binding domain-containing protein</fullName>
    </recommendedName>
</protein>
<proteinExistence type="predicted"/>
<gene>
    <name evidence="3" type="ORF">M9Y10_041298</name>
</gene>
<reference evidence="3 4" key="1">
    <citation type="submission" date="2024-04" db="EMBL/GenBank/DDBJ databases">
        <title>Tritrichomonas musculus Genome.</title>
        <authorList>
            <person name="Alves-Ferreira E."/>
            <person name="Grigg M."/>
            <person name="Lorenzi H."/>
            <person name="Galac M."/>
        </authorList>
    </citation>
    <scope>NUCLEOTIDE SEQUENCE [LARGE SCALE GENOMIC DNA]</scope>
    <source>
        <strain evidence="3 4">EAF2021</strain>
    </source>
</reference>
<comment type="caution">
    <text evidence="3">The sequence shown here is derived from an EMBL/GenBank/DDBJ whole genome shotgun (WGS) entry which is preliminary data.</text>
</comment>
<dbReference type="Pfam" id="PF05994">
    <property type="entry name" value="FragX_IP"/>
    <property type="match status" value="1"/>
</dbReference>
<evidence type="ECO:0000313" key="3">
    <source>
        <dbReference type="EMBL" id="KAK8885844.1"/>
    </source>
</evidence>
<feature type="domain" description="CYRIA/CYRIB Rac1 binding" evidence="2">
    <location>
        <begin position="83"/>
        <end position="214"/>
    </location>
</feature>
<dbReference type="PANTHER" id="PTHR12195">
    <property type="entry name" value="CYTOPLASMIC FMR1-INTERACTING PROTEIN-RELATED"/>
    <property type="match status" value="1"/>
</dbReference>
<feature type="region of interest" description="Disordered" evidence="1">
    <location>
        <begin position="1"/>
        <end position="28"/>
    </location>
</feature>
<dbReference type="EMBL" id="JAPFFF010000007">
    <property type="protein sequence ID" value="KAK8885844.1"/>
    <property type="molecule type" value="Genomic_DNA"/>
</dbReference>
<keyword evidence="4" id="KW-1185">Reference proteome</keyword>
<dbReference type="Proteomes" id="UP001470230">
    <property type="component" value="Unassembled WGS sequence"/>
</dbReference>
<organism evidence="3 4">
    <name type="scientific">Tritrichomonas musculus</name>
    <dbReference type="NCBI Taxonomy" id="1915356"/>
    <lineage>
        <taxon>Eukaryota</taxon>
        <taxon>Metamonada</taxon>
        <taxon>Parabasalia</taxon>
        <taxon>Tritrichomonadida</taxon>
        <taxon>Tritrichomonadidae</taxon>
        <taxon>Tritrichomonas</taxon>
    </lineage>
</organism>
<evidence type="ECO:0000256" key="1">
    <source>
        <dbReference type="SAM" id="MobiDB-lite"/>
    </source>
</evidence>
<dbReference type="InterPro" id="IPR009828">
    <property type="entry name" value="CYRIA/CYRIB_Rac1-bd"/>
</dbReference>
<evidence type="ECO:0000313" key="4">
    <source>
        <dbReference type="Proteomes" id="UP001470230"/>
    </source>
</evidence>
<name>A0ABR2K425_9EUKA</name>
<dbReference type="Pfam" id="PF07159">
    <property type="entry name" value="CYRIA-B_Rac1-bd"/>
    <property type="match status" value="1"/>
</dbReference>
<evidence type="ECO:0000259" key="2">
    <source>
        <dbReference type="Pfam" id="PF07159"/>
    </source>
</evidence>
<dbReference type="InterPro" id="IPR008081">
    <property type="entry name" value="Cytoplasmic_FMR1-int"/>
</dbReference>
<sequence length="1119" mass="127867">MDKKGKHSDKKKVNTTVPKPGIPIPKSFNQSTISNEVELLQPLTPEVVAPAAQISFAAPPTFARNDVPSGTLNPQTELKHIEILQKMIDTASEFIPFLYSYRSISKAINSDKIPDDQKIIKNTLDKKLDKDQVFQIFSQIFEAPFQKLNELMKFCNDASDVIQKAINNVQEPSNVFFKYFTQLLDYLFNIDNLKLVKTGITNDLSFYKRKFTAEDQGISTVSTMQVWLSTKNSILYQLKSQKNIFNFYQKYLEYCINADSNSFLLPKEHNSLVIGITCALFVAGGKIYEQPIAHKALEIIEKNCIIPLYAENSFAPGYLLAESEGFQGKGKNIATTAEMIKTHESEYLIKNKMDKYREMYRQSLKITSSLSNQSEIKEKNLLVLLSNAAEMANAISLQFAFKMVCLKQVDSSEKVSNYDRGIRLNYTSDDFDALIELIGYVKTLSSTAIEAEQKISEYVTKTANHCMQNFLVNDIEKLMIQCGEDKEAINILSAIRDTFVYWHGGSPPKLSKKKVKDFEEHTILDTTAALTDHLIETLYVSIQDIVKSDSIFMKKHGKFGKHISSSKDTAIYTNFLEKCDNYLHLINYSEQVRNSTNLGALWYREMFLDIDQIIQFPVRSSLPFILAEHLLNISGVPALHDSMMYPFEIYNDAAYLALNTFKSQYLYREIEAEVSLCIDMIAFTFSETFYRFARENAAAIELPNSCAGKIVPTPMRYNIIVLQNKLMLLGSQVDFNEVTTEKLNEKMQKELESYIELLTDVRLASYVSHLVRVTRTAHSFLVENHLLMDPFDTIWQRAIAFTNPLSLESRLVAFVSKGIDFAHYRFNSVTHRFVCNKELMLLPVTTEKWATVYSAIHEMDKNCLGTLHFIALHELLSDGEICIFIEKITYELEEELNKFIDSYTKVASVLQLLPPINKDELLSYYNFNSDAYHSFHHPSLRQLYHSMRIIGNIVSYVWCLELQLDVSPSGKSLLSPILMMIRQFLYENYQLFIQPPELDIESSSTHRSFASLWTILEFLMCSPRSVKMGDSGSAQPLEAFGDGPIICANLIIEICNQTPYEIFDSMNDRSIGLNYTQDSKIMGHAELQTYLKFVDYSQQAASFARFLASPYKIENQPEA</sequence>
<feature type="compositionally biased region" description="Basic residues" evidence="1">
    <location>
        <begin position="1"/>
        <end position="10"/>
    </location>
</feature>